<sequence length="95" mass="11171">MLVQFDFNNVFVMLLLGIIVLLYLRSEKCCERERFSMLDKNMNLNESQRVLNCSKFSLECCPSMYSNDKGCMCINEEQEEILRTRGYNKTEEGGY</sequence>
<keyword evidence="1" id="KW-0472">Membrane</keyword>
<organism evidence="2">
    <name type="scientific">Pyramimonas orientalis virus</name>
    <name type="common">PoV01</name>
    <dbReference type="NCBI Taxonomy" id="455367"/>
    <lineage>
        <taxon>Viruses</taxon>
        <taxon>Varidnaviria</taxon>
        <taxon>Bamfordvirae</taxon>
        <taxon>Nucleocytoviricota</taxon>
        <taxon>Megaviricetes</taxon>
        <taxon>Imitervirales</taxon>
        <taxon>Allomimiviridae</taxon>
        <taxon>Heliosvirus</taxon>
        <taxon>Heliosvirus raunefjordenense</taxon>
    </lineage>
</organism>
<accession>A0A7M3UNW2</accession>
<keyword evidence="1" id="KW-0812">Transmembrane</keyword>
<feature type="transmembrane region" description="Helical" evidence="1">
    <location>
        <begin position="6"/>
        <end position="24"/>
    </location>
</feature>
<evidence type="ECO:0000256" key="1">
    <source>
        <dbReference type="SAM" id="Phobius"/>
    </source>
</evidence>
<gene>
    <name evidence="2" type="ORF">HWQ62_00266</name>
</gene>
<name>A0A7M3UNW2_POV01</name>
<keyword evidence="1" id="KW-1133">Transmembrane helix</keyword>
<dbReference type="EMBL" id="MT663536">
    <property type="protein sequence ID" value="QOI90403.1"/>
    <property type="molecule type" value="Genomic_DNA"/>
</dbReference>
<evidence type="ECO:0000313" key="2">
    <source>
        <dbReference type="EMBL" id="QOI90403.1"/>
    </source>
</evidence>
<organismHost>
    <name type="scientific">Pyramimonas plurioculata</name>
    <dbReference type="NCBI Taxonomy" id="36893"/>
</organismHost>
<proteinExistence type="predicted"/>
<reference evidence="2" key="1">
    <citation type="submission" date="2020-06" db="EMBL/GenBank/DDBJ databases">
        <title>Lateral gene transfer of anion-conducting channel rhodopsins between green algae and giant viruses.</title>
        <authorList>
            <person name="Rozenberg A."/>
            <person name="Oppermann J."/>
            <person name="Wietek J."/>
            <person name="Fernandez Lahore R.G."/>
            <person name="Sandaa R.-A."/>
            <person name="Bratbak G."/>
            <person name="Hegemann P."/>
            <person name="Beja O."/>
        </authorList>
    </citation>
    <scope>NUCLEOTIDE SEQUENCE</scope>
    <source>
        <strain evidence="2">01B</strain>
    </source>
</reference>
<protein>
    <submittedName>
        <fullName evidence="2">Uncharacterized protein</fullName>
    </submittedName>
</protein>